<evidence type="ECO:0000313" key="1">
    <source>
        <dbReference type="EMBL" id="QEZ69757.1"/>
    </source>
</evidence>
<dbReference type="AlphaFoldDB" id="A0A1X2JG54"/>
<reference evidence="1 2" key="1">
    <citation type="submission" date="2018-09" db="EMBL/GenBank/DDBJ databases">
        <title>A clostridial neurotoxin that targets Anopheles mosquitoes.</title>
        <authorList>
            <person name="Contreras E."/>
            <person name="Masuyer G."/>
            <person name="Qureshi N."/>
            <person name="Chawla S."/>
            <person name="Lim H.L."/>
            <person name="Chen J."/>
            <person name="Stenmark P."/>
            <person name="Gill S."/>
        </authorList>
    </citation>
    <scope>NUCLEOTIDE SEQUENCE [LARGE SCALE GENOMIC DNA]</scope>
    <source>
        <strain evidence="1 2">Cbm</strain>
    </source>
</reference>
<gene>
    <name evidence="1" type="ORF">D4A35_13020</name>
</gene>
<sequence length="307" mass="36544">MKEELLKKAYINAFSIEDKYIKNMIILNTKSLIDDLAQRYVKIDKNRLRDELLYYRFYGEKLDDINIVNILLPVIISNTNMKKSEEEVVKVIKYYVLYNKKNEYMNDFLISSLIYNTLIHSIIENKDIEYEELMQKIKSTIIEFTYEMEKVEVIKFEMKRIQVIQSIDRYIDLKIKDYEDSDIINNLLNVIYDVYINDRDTQIQGIKSIKKSILSILGFDINEKIDNIDFINSMAEYIIKLRKYKINKKEYNIKSDPRYLINLEIGDTKSDPILNNIKVISRNFSNNVLNIGLVSKTGDYNFKFKRA</sequence>
<dbReference type="EMBL" id="CP032452">
    <property type="protein sequence ID" value="QEZ69757.1"/>
    <property type="molecule type" value="Genomic_DNA"/>
</dbReference>
<dbReference type="eggNOG" id="COG1397">
    <property type="taxonomic scope" value="Bacteria"/>
</dbReference>
<organism evidence="1 2">
    <name type="scientific">Paraclostridium bifermentans</name>
    <name type="common">Clostridium bifermentans</name>
    <dbReference type="NCBI Taxonomy" id="1490"/>
    <lineage>
        <taxon>Bacteria</taxon>
        <taxon>Bacillati</taxon>
        <taxon>Bacillota</taxon>
        <taxon>Clostridia</taxon>
        <taxon>Peptostreptococcales</taxon>
        <taxon>Peptostreptococcaceae</taxon>
        <taxon>Paraclostridium</taxon>
    </lineage>
</organism>
<evidence type="ECO:0000313" key="2">
    <source>
        <dbReference type="Proteomes" id="UP000326961"/>
    </source>
</evidence>
<dbReference type="RefSeq" id="WP_021428501.1">
    <property type="nucleotide sequence ID" value="NZ_BROK01000054.1"/>
</dbReference>
<dbReference type="STRING" id="1490.B2H97_11565"/>
<dbReference type="Proteomes" id="UP000326961">
    <property type="component" value="Chromosome"/>
</dbReference>
<name>A0A1X2JG54_PARBF</name>
<protein>
    <submittedName>
        <fullName evidence="1">Uncharacterized protein</fullName>
    </submittedName>
</protein>
<accession>A0A1X2JG54</accession>
<proteinExistence type="predicted"/>